<evidence type="ECO:0000256" key="5">
    <source>
        <dbReference type="HAMAP-Rule" id="MF_03174"/>
    </source>
</evidence>
<accession>A0A834UGG0</accession>
<comment type="cofactor">
    <cofactor evidence="5">
        <name>Co(2+)</name>
        <dbReference type="ChEBI" id="CHEBI:48828"/>
    </cofactor>
    <cofactor evidence="5">
        <name>Zn(2+)</name>
        <dbReference type="ChEBI" id="CHEBI:29105"/>
    </cofactor>
    <cofactor evidence="5">
        <name>Mn(2+)</name>
        <dbReference type="ChEBI" id="CHEBI:29035"/>
    </cofactor>
    <cofactor evidence="5">
        <name>Fe(2+)</name>
        <dbReference type="ChEBI" id="CHEBI:29033"/>
    </cofactor>
    <text evidence="5">Binds 2 divalent metal cations per subunit. Has a high-affinity and a low affinity metal-binding site. The true nature of the physiological cofactor is under debate. The enzyme is active with cobalt, zinc, manganese or divalent iron ions. Most likely, methionine aminopeptidases function as mononuclear Fe(2+)-metalloproteases under physiological conditions, and the catalytically relevant metal-binding site has been assigned to the histidine-containing high-affinity site.</text>
</comment>
<feature type="binding site" evidence="5">
    <location>
        <position position="212"/>
    </location>
    <ligand>
        <name>a divalent metal cation</name>
        <dbReference type="ChEBI" id="CHEBI:60240"/>
        <label>1</label>
    </ligand>
</feature>
<keyword evidence="1 5" id="KW-0031">Aminopeptidase</keyword>
<comment type="similarity">
    <text evidence="5">Belongs to the peptidase M24A family. Methionine aminopeptidase type 1 subfamily.</text>
</comment>
<keyword evidence="9" id="KW-1185">Reference proteome</keyword>
<dbReference type="GO" id="GO:0006508">
    <property type="term" value="P:proteolysis"/>
    <property type="evidence" value="ECO:0007669"/>
    <property type="project" value="UniProtKB-KW"/>
</dbReference>
<dbReference type="SUPFAM" id="SSF55920">
    <property type="entry name" value="Creatinase/aminopeptidase"/>
    <property type="match status" value="1"/>
</dbReference>
<dbReference type="InterPro" id="IPR002467">
    <property type="entry name" value="Pept_M24A_MAP1"/>
</dbReference>
<comment type="function">
    <text evidence="6">Cotranslationally removes the N-terminal methionine from nascent proteins. The N-terminal methionine is often cleaved when the second residue in the primary sequence is small and uncharged (Met-Ala-, Cys, Gly, Pro, Ser, Thr, or Val).</text>
</comment>
<dbReference type="AlphaFoldDB" id="A0A834UGG0"/>
<comment type="caution">
    <text evidence="8">The sequence shown here is derived from an EMBL/GenBank/DDBJ whole genome shotgun (WGS) entry which is preliminary data.</text>
</comment>
<evidence type="ECO:0000259" key="7">
    <source>
        <dbReference type="Pfam" id="PF00557"/>
    </source>
</evidence>
<protein>
    <recommendedName>
        <fullName evidence="6">Methionine aminopeptidase</fullName>
        <ecNumber evidence="6">3.4.11.18</ecNumber>
    </recommendedName>
</protein>
<dbReference type="PANTHER" id="PTHR43330">
    <property type="entry name" value="METHIONINE AMINOPEPTIDASE"/>
    <property type="match status" value="1"/>
</dbReference>
<dbReference type="EC" id="3.4.11.18" evidence="6"/>
<dbReference type="NCBIfam" id="TIGR00500">
    <property type="entry name" value="met_pdase_I"/>
    <property type="match status" value="1"/>
</dbReference>
<dbReference type="EMBL" id="JACSDY010000001">
    <property type="protein sequence ID" value="KAF7438425.1"/>
    <property type="molecule type" value="Genomic_DNA"/>
</dbReference>
<dbReference type="InterPro" id="IPR001714">
    <property type="entry name" value="Pept_M24_MAP"/>
</dbReference>
<evidence type="ECO:0000313" key="9">
    <source>
        <dbReference type="Proteomes" id="UP000600918"/>
    </source>
</evidence>
<dbReference type="PANTHER" id="PTHR43330:SF8">
    <property type="entry name" value="METHIONINE AMINOPEPTIDASE 1D, MITOCHONDRIAL"/>
    <property type="match status" value="1"/>
</dbReference>
<evidence type="ECO:0000256" key="6">
    <source>
        <dbReference type="RuleBase" id="RU003653"/>
    </source>
</evidence>
<evidence type="ECO:0000256" key="4">
    <source>
        <dbReference type="ARBA" id="ARBA00022801"/>
    </source>
</evidence>
<evidence type="ECO:0000256" key="1">
    <source>
        <dbReference type="ARBA" id="ARBA00022438"/>
    </source>
</evidence>
<dbReference type="GO" id="GO:0004239">
    <property type="term" value="F:initiator methionyl aminopeptidase activity"/>
    <property type="evidence" value="ECO:0007669"/>
    <property type="project" value="UniProtKB-UniRule"/>
</dbReference>
<proteinExistence type="inferred from homology"/>
<dbReference type="GO" id="GO:0070006">
    <property type="term" value="F:metalloaminopeptidase activity"/>
    <property type="evidence" value="ECO:0007669"/>
    <property type="project" value="UniProtKB-UniRule"/>
</dbReference>
<dbReference type="HAMAP" id="MF_01974">
    <property type="entry name" value="MetAP_1"/>
    <property type="match status" value="1"/>
</dbReference>
<feature type="binding site" evidence="5">
    <location>
        <position position="275"/>
    </location>
    <ligand>
        <name>a divalent metal cation</name>
        <dbReference type="ChEBI" id="CHEBI:60240"/>
        <label>2</label>
        <note>catalytic</note>
    </ligand>
</feature>
<feature type="binding site" evidence="5">
    <location>
        <position position="282"/>
    </location>
    <ligand>
        <name>substrate</name>
    </ligand>
</feature>
<dbReference type="PRINTS" id="PR00599">
    <property type="entry name" value="MAPEPTIDASE"/>
</dbReference>
<dbReference type="PROSITE" id="PS00680">
    <property type="entry name" value="MAP_1"/>
    <property type="match status" value="1"/>
</dbReference>
<name>A0A834UGG0_VESPE</name>
<feature type="binding site" evidence="5">
    <location>
        <position position="212"/>
    </location>
    <ligand>
        <name>a divalent metal cation</name>
        <dbReference type="ChEBI" id="CHEBI:60240"/>
        <label>2</label>
        <note>catalytic</note>
    </ligand>
</feature>
<feature type="binding site" evidence="5">
    <location>
        <position position="184"/>
    </location>
    <ligand>
        <name>substrate</name>
    </ligand>
</feature>
<evidence type="ECO:0000256" key="3">
    <source>
        <dbReference type="ARBA" id="ARBA00022723"/>
    </source>
</evidence>
<dbReference type="Pfam" id="PF00557">
    <property type="entry name" value="Peptidase_M24"/>
    <property type="match status" value="1"/>
</dbReference>
<keyword evidence="4 5" id="KW-0378">Hydrolase</keyword>
<organism evidence="8 9">
    <name type="scientific">Vespula pensylvanica</name>
    <name type="common">Western yellow jacket</name>
    <name type="synonym">Wasp</name>
    <dbReference type="NCBI Taxonomy" id="30213"/>
    <lineage>
        <taxon>Eukaryota</taxon>
        <taxon>Metazoa</taxon>
        <taxon>Ecdysozoa</taxon>
        <taxon>Arthropoda</taxon>
        <taxon>Hexapoda</taxon>
        <taxon>Insecta</taxon>
        <taxon>Pterygota</taxon>
        <taxon>Neoptera</taxon>
        <taxon>Endopterygota</taxon>
        <taxon>Hymenoptera</taxon>
        <taxon>Apocrita</taxon>
        <taxon>Aculeata</taxon>
        <taxon>Vespoidea</taxon>
        <taxon>Vespidae</taxon>
        <taxon>Vespinae</taxon>
        <taxon>Vespula</taxon>
    </lineage>
</organism>
<dbReference type="Proteomes" id="UP000600918">
    <property type="component" value="Unassembled WGS sequence"/>
</dbReference>
<evidence type="ECO:0000256" key="2">
    <source>
        <dbReference type="ARBA" id="ARBA00022670"/>
    </source>
</evidence>
<feature type="domain" description="Peptidase M24" evidence="7">
    <location>
        <begin position="118"/>
        <end position="345"/>
    </location>
</feature>
<feature type="binding site" evidence="5">
    <location>
        <position position="338"/>
    </location>
    <ligand>
        <name>a divalent metal cation</name>
        <dbReference type="ChEBI" id="CHEBI:60240"/>
        <label>1</label>
    </ligand>
</feature>
<keyword evidence="2 5" id="KW-0645">Protease</keyword>
<dbReference type="GO" id="GO:0046872">
    <property type="term" value="F:metal ion binding"/>
    <property type="evidence" value="ECO:0007669"/>
    <property type="project" value="UniProtKB-UniRule"/>
</dbReference>
<feature type="binding site" evidence="5">
    <location>
        <position position="201"/>
    </location>
    <ligand>
        <name>a divalent metal cation</name>
        <dbReference type="ChEBI" id="CHEBI:60240"/>
        <label>1</label>
    </ligand>
</feature>
<dbReference type="CDD" id="cd01086">
    <property type="entry name" value="MetAP1"/>
    <property type="match status" value="1"/>
</dbReference>
<reference evidence="8" key="1">
    <citation type="journal article" date="2020" name="G3 (Bethesda)">
        <title>High-Quality Assemblies for Three Invasive Social Wasps from the &lt;i&gt;Vespula&lt;/i&gt; Genus.</title>
        <authorList>
            <person name="Harrop T.W.R."/>
            <person name="Guhlin J."/>
            <person name="McLaughlin G.M."/>
            <person name="Permina E."/>
            <person name="Stockwell P."/>
            <person name="Gilligan J."/>
            <person name="Le Lec M.F."/>
            <person name="Gruber M.A.M."/>
            <person name="Quinn O."/>
            <person name="Lovegrove M."/>
            <person name="Duncan E.J."/>
            <person name="Remnant E.J."/>
            <person name="Van Eeckhoven J."/>
            <person name="Graham B."/>
            <person name="Knapp R.A."/>
            <person name="Langford K.W."/>
            <person name="Kronenberg Z."/>
            <person name="Press M.O."/>
            <person name="Eacker S.M."/>
            <person name="Wilson-Rankin E.E."/>
            <person name="Purcell J."/>
            <person name="Lester P.J."/>
            <person name="Dearden P.K."/>
        </authorList>
    </citation>
    <scope>NUCLEOTIDE SEQUENCE</scope>
    <source>
        <strain evidence="8">Volc-1</strain>
    </source>
</reference>
<dbReference type="Gene3D" id="3.90.230.10">
    <property type="entry name" value="Creatinase/methionine aminopeptidase superfamily"/>
    <property type="match status" value="1"/>
</dbReference>
<sequence length="353" mass="40028">MNERSYNWKKEKYLHVIVSRRSFTIVGKDEEDEFLNSHFRPLQYLSQRNPLLPNRPKEKELKPKIVNNSFGKYEVVEPWHVSERRHVPSYIPKPSYSSTKIPQQGPIRPEIKDQNQIECMRESCELAQYVLTQAEQYIKPGVTTDQLDEMIHEMIVNNGAYPSPLNYRGFPKSICTSINNVACHGIPDDRPLKCGDIINVDVTVYLNGYHGDCSKTFEVGESDAEGKRLIQVTELCLQSAIKICKPNEKFCSIGNIVEEIANKHGFNVIPAFAGHGIGTYFHGPPDILHFAHESPERMQPGMTFTIEPILSQGGKEVEILEDGWTAVTVDDARTAQVEHTILITDNGCEIMTK</sequence>
<dbReference type="InterPro" id="IPR000994">
    <property type="entry name" value="Pept_M24"/>
</dbReference>
<feature type="binding site" evidence="5">
    <location>
        <position position="307"/>
    </location>
    <ligand>
        <name>a divalent metal cation</name>
        <dbReference type="ChEBI" id="CHEBI:60240"/>
        <label>2</label>
        <note>catalytic</note>
    </ligand>
</feature>
<dbReference type="InterPro" id="IPR036005">
    <property type="entry name" value="Creatinase/aminopeptidase-like"/>
</dbReference>
<evidence type="ECO:0000313" key="8">
    <source>
        <dbReference type="EMBL" id="KAF7438425.1"/>
    </source>
</evidence>
<comment type="catalytic activity">
    <reaction evidence="5 6">
        <text>Release of N-terminal amino acids, preferentially methionine, from peptides and arylamides.</text>
        <dbReference type="EC" id="3.4.11.18"/>
    </reaction>
</comment>
<gene>
    <name evidence="8" type="ORF">H0235_000816</name>
</gene>
<feature type="binding site" evidence="5">
    <location>
        <position position="338"/>
    </location>
    <ligand>
        <name>a divalent metal cation</name>
        <dbReference type="ChEBI" id="CHEBI:60240"/>
        <label>2</label>
        <note>catalytic</note>
    </ligand>
</feature>
<keyword evidence="3 5" id="KW-0479">Metal-binding</keyword>